<evidence type="ECO:0000313" key="3">
    <source>
        <dbReference type="Proteomes" id="UP001177023"/>
    </source>
</evidence>
<feature type="non-terminal residue" evidence="2">
    <location>
        <position position="464"/>
    </location>
</feature>
<reference evidence="2" key="1">
    <citation type="submission" date="2023-06" db="EMBL/GenBank/DDBJ databases">
        <authorList>
            <person name="Delattre M."/>
        </authorList>
    </citation>
    <scope>NUCLEOTIDE SEQUENCE</scope>
    <source>
        <strain evidence="2">AF72</strain>
    </source>
</reference>
<protein>
    <submittedName>
        <fullName evidence="2">Uncharacterized protein</fullName>
    </submittedName>
</protein>
<feature type="compositionally biased region" description="Polar residues" evidence="1">
    <location>
        <begin position="315"/>
        <end position="330"/>
    </location>
</feature>
<proteinExistence type="predicted"/>
<evidence type="ECO:0000313" key="2">
    <source>
        <dbReference type="EMBL" id="CAJ0558705.1"/>
    </source>
</evidence>
<organism evidence="2 3">
    <name type="scientific">Mesorhabditis spiculigera</name>
    <dbReference type="NCBI Taxonomy" id="96644"/>
    <lineage>
        <taxon>Eukaryota</taxon>
        <taxon>Metazoa</taxon>
        <taxon>Ecdysozoa</taxon>
        <taxon>Nematoda</taxon>
        <taxon>Chromadorea</taxon>
        <taxon>Rhabditida</taxon>
        <taxon>Rhabditina</taxon>
        <taxon>Rhabditomorpha</taxon>
        <taxon>Rhabditoidea</taxon>
        <taxon>Rhabditidae</taxon>
        <taxon>Mesorhabditinae</taxon>
        <taxon>Mesorhabditis</taxon>
    </lineage>
</organism>
<dbReference type="AlphaFoldDB" id="A0AA36C5T6"/>
<feature type="region of interest" description="Disordered" evidence="1">
    <location>
        <begin position="299"/>
        <end position="330"/>
    </location>
</feature>
<gene>
    <name evidence="2" type="ORF">MSPICULIGERA_LOCUS1061</name>
</gene>
<feature type="compositionally biased region" description="Basic and acidic residues" evidence="1">
    <location>
        <begin position="202"/>
        <end position="219"/>
    </location>
</feature>
<accession>A0AA36C5T6</accession>
<comment type="caution">
    <text evidence="2">The sequence shown here is derived from an EMBL/GenBank/DDBJ whole genome shotgun (WGS) entry which is preliminary data.</text>
</comment>
<sequence length="464" mass="52074">MSPSRFISRVRDVFDKASNKIRQSPSYHGSIMHIEPPSAQKCMIDRDAETSLRYLREVIRNGKAEVIPSAAQAVLNSLVNSKHRKDPAFQDALINLLKFVDAQLSGQSTSKIDQFEGMRMVDELQKELLASRSRDQAEESISSYEVEEPDEGIGSSISNASTGPDTELDDLLCQLNLRKVAKFEPKFPEIDADSDDEGGVLTEERKEERAEKHGQKTCEEEVETLADGTEVRRKKTRTVNMSQSSRQVVISTRGGNGPMVSRRFADGKNSMNDDTDFETTDFFSSPLARMRRDRANFLGPEEPSIVNDGEKNGSEPGQSQKTRTVEATSEITQSVAQKTQKNGRTLAENAAHKIDTTDLKAKQIDTFRDKQLIDRKGDGTYEEATIVRGGLPGIERNPHDSPVKKHVVEYIQTFDTKKDPNADEFLRGTTLATYVRLNDSLRLHEEQFRKKLTFEFSTSGELVF</sequence>
<feature type="compositionally biased region" description="Polar residues" evidence="1">
    <location>
        <begin position="155"/>
        <end position="164"/>
    </location>
</feature>
<keyword evidence="3" id="KW-1185">Reference proteome</keyword>
<dbReference type="Proteomes" id="UP001177023">
    <property type="component" value="Unassembled WGS sequence"/>
</dbReference>
<name>A0AA36C5T6_9BILA</name>
<feature type="region of interest" description="Disordered" evidence="1">
    <location>
        <begin position="189"/>
        <end position="246"/>
    </location>
</feature>
<feature type="region of interest" description="Disordered" evidence="1">
    <location>
        <begin position="130"/>
        <end position="165"/>
    </location>
</feature>
<evidence type="ECO:0000256" key="1">
    <source>
        <dbReference type="SAM" id="MobiDB-lite"/>
    </source>
</evidence>
<dbReference type="EMBL" id="CATQJA010000262">
    <property type="protein sequence ID" value="CAJ0558705.1"/>
    <property type="molecule type" value="Genomic_DNA"/>
</dbReference>